<feature type="domain" description="Acyltransferase 3" evidence="2">
    <location>
        <begin position="8"/>
        <end position="309"/>
    </location>
</feature>
<feature type="transmembrane region" description="Helical" evidence="1">
    <location>
        <begin position="265"/>
        <end position="283"/>
    </location>
</feature>
<dbReference type="AlphaFoldDB" id="A0A6L5EFR0"/>
<dbReference type="InterPro" id="IPR002656">
    <property type="entry name" value="Acyl_transf_3_dom"/>
</dbReference>
<sequence>MKDRNFTIDIMRSLGILLIILAHMNPTPSDILFQIRTFDVPMMVFISGASFFLAKKTSVNYLSYVWSRIKRLVFPVWIFLFFFYLVTFLFNIKITHWTLNYNTMTSSFKLESGFGYVWIIRVFLIVALLSPLYVLLIKKCGELKTVLLFTLMCVLITFAHFTPPYKDNKFISFILSDYFIHSVSYGLMFVIGYLASSLTTKKLSIIFIIHAALLLFFCVFYFNNFRVNDYKTPPTIIYISYAIIISITIYSSLQHFRLKNKTFALIINNIATNTIWIYLWHIPMIFFTKNYFSNYHYSISLIITSIFSISMAVYQRKLINRITRRIKQSWLSSFVNQVFTG</sequence>
<evidence type="ECO:0000256" key="1">
    <source>
        <dbReference type="SAM" id="Phobius"/>
    </source>
</evidence>
<evidence type="ECO:0000313" key="4">
    <source>
        <dbReference type="Proteomes" id="UP000475079"/>
    </source>
</evidence>
<reference evidence="3 4" key="1">
    <citation type="submission" date="2019-10" db="EMBL/GenBank/DDBJ databases">
        <title>Characterization of a new Citrobacter species.</title>
        <authorList>
            <person name="Goncalves Ribeiro T."/>
            <person name="Izdebski R."/>
            <person name="Urbanowicz P."/>
            <person name="Carmeli Y."/>
            <person name="Gniadkowski M."/>
            <person name="Peixe L."/>
        </authorList>
    </citation>
    <scope>NUCLEOTIDE SEQUENCE [LARGE SCALE GENOMIC DNA]</scope>
    <source>
        <strain evidence="3 4">NMI7905_11</strain>
    </source>
</reference>
<feature type="transmembrane region" description="Helical" evidence="1">
    <location>
        <begin position="203"/>
        <end position="223"/>
    </location>
</feature>
<evidence type="ECO:0000259" key="2">
    <source>
        <dbReference type="Pfam" id="PF01757"/>
    </source>
</evidence>
<keyword evidence="1" id="KW-0472">Membrane</keyword>
<evidence type="ECO:0000313" key="3">
    <source>
        <dbReference type="EMBL" id="MPQ54041.1"/>
    </source>
</evidence>
<feature type="transmembrane region" description="Helical" evidence="1">
    <location>
        <begin position="143"/>
        <end position="161"/>
    </location>
</feature>
<dbReference type="Pfam" id="PF01757">
    <property type="entry name" value="Acyl_transf_3"/>
    <property type="match status" value="1"/>
</dbReference>
<comment type="caution">
    <text evidence="3">The sequence shown here is derived from an EMBL/GenBank/DDBJ whole genome shotgun (WGS) entry which is preliminary data.</text>
</comment>
<dbReference type="Proteomes" id="UP000475079">
    <property type="component" value="Unassembled WGS sequence"/>
</dbReference>
<feature type="transmembrane region" description="Helical" evidence="1">
    <location>
        <begin position="31"/>
        <end position="53"/>
    </location>
</feature>
<keyword evidence="3" id="KW-0012">Acyltransferase</keyword>
<keyword evidence="4" id="KW-1185">Reference proteome</keyword>
<keyword evidence="3" id="KW-0808">Transferase</keyword>
<dbReference type="GO" id="GO:0016747">
    <property type="term" value="F:acyltransferase activity, transferring groups other than amino-acyl groups"/>
    <property type="evidence" value="ECO:0007669"/>
    <property type="project" value="InterPro"/>
</dbReference>
<keyword evidence="1" id="KW-0812">Transmembrane</keyword>
<feature type="transmembrane region" description="Helical" evidence="1">
    <location>
        <begin position="114"/>
        <end position="136"/>
    </location>
</feature>
<accession>A0A6L5EFR0</accession>
<organism evidence="3 4">
    <name type="scientific">Citrobacter telavivensis</name>
    <dbReference type="NCBI Taxonomy" id="2653932"/>
    <lineage>
        <taxon>Bacteria</taxon>
        <taxon>Pseudomonadati</taxon>
        <taxon>Pseudomonadota</taxon>
        <taxon>Gammaproteobacteria</taxon>
        <taxon>Enterobacterales</taxon>
        <taxon>Enterobacteriaceae</taxon>
        <taxon>Citrobacter</taxon>
    </lineage>
</organism>
<proteinExistence type="predicted"/>
<feature type="transmembrane region" description="Helical" evidence="1">
    <location>
        <begin position="173"/>
        <end position="196"/>
    </location>
</feature>
<dbReference type="RefSeq" id="WP_152402698.1">
    <property type="nucleotide sequence ID" value="NZ_WHIY01000023.1"/>
</dbReference>
<dbReference type="EMBL" id="WHIY01000023">
    <property type="protein sequence ID" value="MPQ54041.1"/>
    <property type="molecule type" value="Genomic_DNA"/>
</dbReference>
<feature type="transmembrane region" description="Helical" evidence="1">
    <location>
        <begin position="74"/>
        <end position="94"/>
    </location>
</feature>
<feature type="transmembrane region" description="Helical" evidence="1">
    <location>
        <begin position="235"/>
        <end position="253"/>
    </location>
</feature>
<keyword evidence="1" id="KW-1133">Transmembrane helix</keyword>
<feature type="transmembrane region" description="Helical" evidence="1">
    <location>
        <begin position="7"/>
        <end position="25"/>
    </location>
</feature>
<feature type="transmembrane region" description="Helical" evidence="1">
    <location>
        <begin position="295"/>
        <end position="314"/>
    </location>
</feature>
<protein>
    <submittedName>
        <fullName evidence="3">Acyltransferase family protein</fullName>
    </submittedName>
</protein>
<gene>
    <name evidence="3" type="ORF">GBB84_24445</name>
</gene>
<name>A0A6L5EFR0_9ENTR</name>